<dbReference type="SMART" id="SM00220">
    <property type="entry name" value="S_TKc"/>
    <property type="match status" value="1"/>
</dbReference>
<keyword evidence="8" id="KW-0206">Cytoskeleton</keyword>
<keyword evidence="4" id="KW-0808">Transferase</keyword>
<name>A0ABT5DRM8_9BACT</name>
<dbReference type="RefSeq" id="WP_272083674.1">
    <property type="nucleotide sequence ID" value="NZ_JAQNDL010000001.1"/>
</dbReference>
<dbReference type="Pfam" id="PF07714">
    <property type="entry name" value="PK_Tyr_Ser-Thr"/>
    <property type="match status" value="1"/>
</dbReference>
<dbReference type="InterPro" id="IPR000719">
    <property type="entry name" value="Prot_kinase_dom"/>
</dbReference>
<protein>
    <recommendedName>
        <fullName evidence="11">Protein kinase domain-containing protein</fullName>
    </recommendedName>
</protein>
<keyword evidence="10" id="KW-1133">Transmembrane helix</keyword>
<gene>
    <name evidence="12" type="ORF">POL25_00605</name>
</gene>
<keyword evidence="13" id="KW-1185">Reference proteome</keyword>
<dbReference type="PROSITE" id="PS50011">
    <property type="entry name" value="PROTEIN_KINASE_DOM"/>
    <property type="match status" value="1"/>
</dbReference>
<comment type="subcellular location">
    <subcellularLocation>
        <location evidence="1">Cytoplasm</location>
        <location evidence="1">Cytoskeleton</location>
        <location evidence="1">Microtubule organizing center</location>
        <location evidence="1">Centrosome</location>
    </subcellularLocation>
    <subcellularLocation>
        <location evidence="2">Cytoplasm</location>
        <location evidence="2">Cytoskeleton</location>
        <location evidence="2">Spindle pole</location>
    </subcellularLocation>
</comment>
<evidence type="ECO:0000259" key="11">
    <source>
        <dbReference type="PROSITE" id="PS50011"/>
    </source>
</evidence>
<evidence type="ECO:0000256" key="4">
    <source>
        <dbReference type="ARBA" id="ARBA00022679"/>
    </source>
</evidence>
<evidence type="ECO:0000256" key="10">
    <source>
        <dbReference type="SAM" id="Phobius"/>
    </source>
</evidence>
<dbReference type="InterPro" id="IPR001245">
    <property type="entry name" value="Ser-Thr/Tyr_kinase_cat_dom"/>
</dbReference>
<comment type="caution">
    <text evidence="12">The sequence shown here is derived from an EMBL/GenBank/DDBJ whole genome shotgun (WGS) entry which is preliminary data.</text>
</comment>
<reference evidence="12 13" key="1">
    <citation type="submission" date="2022-11" db="EMBL/GenBank/DDBJ databases">
        <title>Minimal conservation of predation-associated metabolite biosynthetic gene clusters underscores biosynthetic potential of Myxococcota including descriptions for ten novel species: Archangium lansinium sp. nov., Myxococcus landrumus sp. nov., Nannocystis bai.</title>
        <authorList>
            <person name="Ahearne A."/>
            <person name="Stevens C."/>
            <person name="Dowd S."/>
        </authorList>
    </citation>
    <scope>NUCLEOTIDE SEQUENCE [LARGE SCALE GENOMIC DNA]</scope>
    <source>
        <strain evidence="12 13">BB15-2</strain>
    </source>
</reference>
<accession>A0ABT5DRM8</accession>
<keyword evidence="10" id="KW-0472">Membrane</keyword>
<keyword evidence="8" id="KW-0963">Cytoplasm</keyword>
<evidence type="ECO:0000313" key="12">
    <source>
        <dbReference type="EMBL" id="MDC0715368.1"/>
    </source>
</evidence>
<dbReference type="SUPFAM" id="SSF56112">
    <property type="entry name" value="Protein kinase-like (PK-like)"/>
    <property type="match status" value="1"/>
</dbReference>
<dbReference type="PANTHER" id="PTHR43289">
    <property type="entry name" value="MITOGEN-ACTIVATED PROTEIN KINASE KINASE KINASE 20-RELATED"/>
    <property type="match status" value="1"/>
</dbReference>
<keyword evidence="5" id="KW-0547">Nucleotide-binding</keyword>
<feature type="region of interest" description="Disordered" evidence="9">
    <location>
        <begin position="274"/>
        <end position="298"/>
    </location>
</feature>
<dbReference type="EMBL" id="JAQNDL010000001">
    <property type="protein sequence ID" value="MDC0715368.1"/>
    <property type="molecule type" value="Genomic_DNA"/>
</dbReference>
<dbReference type="Gene3D" id="1.10.510.10">
    <property type="entry name" value="Transferase(Phosphotransferase) domain 1"/>
    <property type="match status" value="1"/>
</dbReference>
<sequence length="529" mass="54669">MELSAGTSHEEHTTLCGRFELMREEPANTGVQLFGPTLAVLDTHTGEPARACVLDASLLPTPEARAAFVRELGELGELQDSALVPQVFVGQDGERVVVCYDPLQGAFALRDMDDGPRSSDLANELQRLARQLARALATLHGRGRVHGMLAGEAVFVGPGGPAAFQHGFAPLCARAELERRWSSVDQAILAPELLGGGGFTPTSDTYAWGVALAEFATGLRGAAALRAAEPPGLQAGLWALIGASLHSDPAARPRDGAELVRRLESLAGAVEAAPEPILDLTPASPPPPPPRVAKSAGEVSAPSLAIPPTASSSAAVPPVLETLSVPTGPSVPGLPVREAPKVTASAPVEPPVMGLEDLLFGEGSIRPNTVQALRSSSIPAGSFAAASAGGFANPQDPSGRSNSGLRRVHVLTEDSIVRRGSPSPSRPDILVEPSGGDTNPAAARSDVREREVEAPVAPVAAPTLSPMAPVSPAPLLETRAPKAIESHAPTAGTSLTARPPEMLARRNDTSFWLVIVALLVAVALAWAFT</sequence>
<keyword evidence="6" id="KW-0418">Kinase</keyword>
<dbReference type="InterPro" id="IPR011009">
    <property type="entry name" value="Kinase-like_dom_sf"/>
</dbReference>
<organism evidence="12 13">
    <name type="scientific">Nannocystis bainbridge</name>
    <dbReference type="NCBI Taxonomy" id="2995303"/>
    <lineage>
        <taxon>Bacteria</taxon>
        <taxon>Pseudomonadati</taxon>
        <taxon>Myxococcota</taxon>
        <taxon>Polyangia</taxon>
        <taxon>Nannocystales</taxon>
        <taxon>Nannocystaceae</taxon>
        <taxon>Nannocystis</taxon>
    </lineage>
</organism>
<proteinExistence type="inferred from homology"/>
<evidence type="ECO:0000256" key="9">
    <source>
        <dbReference type="SAM" id="MobiDB-lite"/>
    </source>
</evidence>
<keyword evidence="10" id="KW-0812">Transmembrane</keyword>
<feature type="region of interest" description="Disordered" evidence="9">
    <location>
        <begin position="412"/>
        <end position="455"/>
    </location>
</feature>
<feature type="domain" description="Protein kinase" evidence="11">
    <location>
        <begin position="23"/>
        <end position="266"/>
    </location>
</feature>
<evidence type="ECO:0000256" key="6">
    <source>
        <dbReference type="ARBA" id="ARBA00022777"/>
    </source>
</evidence>
<evidence type="ECO:0000313" key="13">
    <source>
        <dbReference type="Proteomes" id="UP001221686"/>
    </source>
</evidence>
<keyword evidence="7" id="KW-0067">ATP-binding</keyword>
<evidence type="ECO:0000256" key="8">
    <source>
        <dbReference type="ARBA" id="ARBA00023212"/>
    </source>
</evidence>
<evidence type="ECO:0000256" key="3">
    <source>
        <dbReference type="ARBA" id="ARBA00010886"/>
    </source>
</evidence>
<feature type="transmembrane region" description="Helical" evidence="10">
    <location>
        <begin position="510"/>
        <end position="528"/>
    </location>
</feature>
<evidence type="ECO:0000256" key="7">
    <source>
        <dbReference type="ARBA" id="ARBA00022840"/>
    </source>
</evidence>
<comment type="similarity">
    <text evidence="3">Belongs to the protein kinase superfamily. NEK Ser/Thr protein kinase family. NIMA subfamily.</text>
</comment>
<dbReference type="Proteomes" id="UP001221686">
    <property type="component" value="Unassembled WGS sequence"/>
</dbReference>
<evidence type="ECO:0000256" key="5">
    <source>
        <dbReference type="ARBA" id="ARBA00022741"/>
    </source>
</evidence>
<evidence type="ECO:0000256" key="2">
    <source>
        <dbReference type="ARBA" id="ARBA00004647"/>
    </source>
</evidence>
<evidence type="ECO:0000256" key="1">
    <source>
        <dbReference type="ARBA" id="ARBA00004300"/>
    </source>
</evidence>
<dbReference type="PANTHER" id="PTHR43289:SF6">
    <property type="entry name" value="SERINE_THREONINE-PROTEIN KINASE NEKL-3"/>
    <property type="match status" value="1"/>
</dbReference>